<comment type="caution">
    <text evidence="1">The sequence shown here is derived from an EMBL/GenBank/DDBJ whole genome shotgun (WGS) entry which is preliminary data.</text>
</comment>
<dbReference type="EMBL" id="JACJVO010000016">
    <property type="protein sequence ID" value="MBB6731868.1"/>
    <property type="molecule type" value="Genomic_DNA"/>
</dbReference>
<keyword evidence="2" id="KW-1185">Reference proteome</keyword>
<dbReference type="Proteomes" id="UP000564644">
    <property type="component" value="Unassembled WGS sequence"/>
</dbReference>
<sequence length="48" mass="5195">MRQILMTVLLIMTVVLIYMSVVKGSGGTNEQIRNSGSAMAEAISRINP</sequence>
<proteinExistence type="predicted"/>
<reference evidence="1 2" key="1">
    <citation type="submission" date="2020-08" db="EMBL/GenBank/DDBJ databases">
        <title>Cohnella phylogeny.</title>
        <authorList>
            <person name="Dunlap C."/>
        </authorList>
    </citation>
    <scope>NUCLEOTIDE SEQUENCE [LARGE SCALE GENOMIC DNA]</scope>
    <source>
        <strain evidence="1 2">CBP 2801</strain>
    </source>
</reference>
<dbReference type="AlphaFoldDB" id="A0A7X0SQ69"/>
<accession>A0A7X0SQ69</accession>
<dbReference type="RefSeq" id="WP_185129541.1">
    <property type="nucleotide sequence ID" value="NZ_JACJVO010000016.1"/>
</dbReference>
<gene>
    <name evidence="1" type="ORF">H7C18_13185</name>
</gene>
<organism evidence="1 2">
    <name type="scientific">Cohnella zeiphila</name>
    <dbReference type="NCBI Taxonomy" id="2761120"/>
    <lineage>
        <taxon>Bacteria</taxon>
        <taxon>Bacillati</taxon>
        <taxon>Bacillota</taxon>
        <taxon>Bacilli</taxon>
        <taxon>Bacillales</taxon>
        <taxon>Paenibacillaceae</taxon>
        <taxon>Cohnella</taxon>
    </lineage>
</organism>
<evidence type="ECO:0000313" key="2">
    <source>
        <dbReference type="Proteomes" id="UP000564644"/>
    </source>
</evidence>
<protein>
    <submittedName>
        <fullName evidence="1">Uncharacterized protein</fullName>
    </submittedName>
</protein>
<evidence type="ECO:0000313" key="1">
    <source>
        <dbReference type="EMBL" id="MBB6731868.1"/>
    </source>
</evidence>
<name>A0A7X0SQ69_9BACL</name>